<dbReference type="CDD" id="cd14744">
    <property type="entry name" value="PAAR_CT_2"/>
    <property type="match status" value="1"/>
</dbReference>
<reference evidence="1 2" key="1">
    <citation type="submission" date="2012-09" db="EMBL/GenBank/DDBJ databases">
        <title>The Genome Sequence of Massilia timonae CCUG 45783.</title>
        <authorList>
            <consortium name="The Broad Institute Genome Sequencing Platform"/>
            <person name="Earl A."/>
            <person name="Ward D."/>
            <person name="Feldgarden M."/>
            <person name="Gevers D."/>
            <person name="Huys G."/>
            <person name="Walker B."/>
            <person name="Young S.K."/>
            <person name="Zeng Q."/>
            <person name="Gargeya S."/>
            <person name="Fitzgerald M."/>
            <person name="Haas B."/>
            <person name="Abouelleil A."/>
            <person name="Alvarado L."/>
            <person name="Arachchi H.M."/>
            <person name="Berlin A.M."/>
            <person name="Chapman S.B."/>
            <person name="Goldberg J."/>
            <person name="Griggs A."/>
            <person name="Gujja S."/>
            <person name="Hansen M."/>
            <person name="Howarth C."/>
            <person name="Imamovic A."/>
            <person name="Larimer J."/>
            <person name="McCowen C."/>
            <person name="Montmayeur A."/>
            <person name="Murphy C."/>
            <person name="Neiman D."/>
            <person name="Pearson M."/>
            <person name="Priest M."/>
            <person name="Roberts A."/>
            <person name="Saif S."/>
            <person name="Shea T."/>
            <person name="Sisk P."/>
            <person name="Sykes S."/>
            <person name="Wortman J."/>
            <person name="Nusbaum C."/>
            <person name="Birren B."/>
        </authorList>
    </citation>
    <scope>NUCLEOTIDE SEQUENCE [LARGE SCALE GENOMIC DNA]</scope>
    <source>
        <strain evidence="1 2">CCUG 45783</strain>
    </source>
</reference>
<evidence type="ECO:0000313" key="2">
    <source>
        <dbReference type="Proteomes" id="UP000009874"/>
    </source>
</evidence>
<dbReference type="AlphaFoldDB" id="K9DHD5"/>
<name>K9DHD5_9BURK</name>
<dbReference type="InterPro" id="IPR008727">
    <property type="entry name" value="PAAR_motif"/>
</dbReference>
<organism evidence="1 2">
    <name type="scientific">Massilia timonae CCUG 45783</name>
    <dbReference type="NCBI Taxonomy" id="883126"/>
    <lineage>
        <taxon>Bacteria</taxon>
        <taxon>Pseudomonadati</taxon>
        <taxon>Pseudomonadota</taxon>
        <taxon>Betaproteobacteria</taxon>
        <taxon>Burkholderiales</taxon>
        <taxon>Oxalobacteraceae</taxon>
        <taxon>Telluria group</taxon>
        <taxon>Massilia</taxon>
    </lineage>
</organism>
<dbReference type="PATRIC" id="fig|883126.3.peg.332"/>
<dbReference type="eggNOG" id="COG4104">
    <property type="taxonomic scope" value="Bacteria"/>
</dbReference>
<accession>K9DHD5</accession>
<evidence type="ECO:0008006" key="3">
    <source>
        <dbReference type="Google" id="ProtNLM"/>
    </source>
</evidence>
<dbReference type="Proteomes" id="UP000009874">
    <property type="component" value="Unassembled WGS sequence"/>
</dbReference>
<dbReference type="Pfam" id="PF05488">
    <property type="entry name" value="PAAR_motif"/>
    <property type="match status" value="1"/>
</dbReference>
<dbReference type="EMBL" id="AGZI01000007">
    <property type="protein sequence ID" value="EKU84174.1"/>
    <property type="molecule type" value="Genomic_DNA"/>
</dbReference>
<dbReference type="HOGENOM" id="CLU_148568_4_2_4"/>
<protein>
    <recommendedName>
        <fullName evidence="3">PAAR domain-containing protein</fullName>
    </recommendedName>
</protein>
<dbReference type="Gene3D" id="2.60.200.60">
    <property type="match status" value="1"/>
</dbReference>
<dbReference type="OrthoDB" id="197187at2"/>
<sequence>MRKVIRLNDPTTHGGRVVAAASKTTVMGVRVARKGDRCFCPIQGHQNCVIAEGDPKVTIDGVPVAFEGHATSCGAKLISTAPKSGRG</sequence>
<dbReference type="RefSeq" id="WP_005663289.1">
    <property type="nucleotide sequence ID" value="NZ_JH992922.1"/>
</dbReference>
<proteinExistence type="predicted"/>
<keyword evidence="2" id="KW-1185">Reference proteome</keyword>
<gene>
    <name evidence="1" type="ORF">HMPREF9710_00333</name>
</gene>
<evidence type="ECO:0000313" key="1">
    <source>
        <dbReference type="EMBL" id="EKU84174.1"/>
    </source>
</evidence>
<comment type="caution">
    <text evidence="1">The sequence shown here is derived from an EMBL/GenBank/DDBJ whole genome shotgun (WGS) entry which is preliminary data.</text>
</comment>